<evidence type="ECO:0000313" key="2">
    <source>
        <dbReference type="EMBL" id="KAJ7314163.1"/>
    </source>
</evidence>
<keyword evidence="3" id="KW-1185">Reference proteome</keyword>
<feature type="region of interest" description="Disordered" evidence="1">
    <location>
        <begin position="44"/>
        <end position="73"/>
    </location>
</feature>
<dbReference type="AlphaFoldDB" id="A0AAD6ZA08"/>
<protein>
    <submittedName>
        <fullName evidence="2">Uncharacterized protein</fullName>
    </submittedName>
</protein>
<dbReference type="Proteomes" id="UP001218218">
    <property type="component" value="Unassembled WGS sequence"/>
</dbReference>
<accession>A0AAD6ZA08</accession>
<proteinExistence type="predicted"/>
<comment type="caution">
    <text evidence="2">The sequence shown here is derived from an EMBL/GenBank/DDBJ whole genome shotgun (WGS) entry which is preliminary data.</text>
</comment>
<name>A0AAD6ZA08_9AGAR</name>
<sequence length="134" mass="14805">MHLRPLISAATRLTRKFFRLMRCVLLSLGPRLDAGLPRRPLATTDRSPLIIAPPPPRRSQTHSRTPPHAQHARCRHRRVLASHGHFYRMSPHTLDTVLPSPSMRRAAVLATPAHAVVLHPASTHATTIACGIPA</sequence>
<dbReference type="EMBL" id="JARIHO010000068">
    <property type="protein sequence ID" value="KAJ7314163.1"/>
    <property type="molecule type" value="Genomic_DNA"/>
</dbReference>
<evidence type="ECO:0000313" key="3">
    <source>
        <dbReference type="Proteomes" id="UP001218218"/>
    </source>
</evidence>
<reference evidence="2" key="1">
    <citation type="submission" date="2023-03" db="EMBL/GenBank/DDBJ databases">
        <title>Massive genome expansion in bonnet fungi (Mycena s.s.) driven by repeated elements and novel gene families across ecological guilds.</title>
        <authorList>
            <consortium name="Lawrence Berkeley National Laboratory"/>
            <person name="Harder C.B."/>
            <person name="Miyauchi S."/>
            <person name="Viragh M."/>
            <person name="Kuo A."/>
            <person name="Thoen E."/>
            <person name="Andreopoulos B."/>
            <person name="Lu D."/>
            <person name="Skrede I."/>
            <person name="Drula E."/>
            <person name="Henrissat B."/>
            <person name="Morin E."/>
            <person name="Kohler A."/>
            <person name="Barry K."/>
            <person name="LaButti K."/>
            <person name="Morin E."/>
            <person name="Salamov A."/>
            <person name="Lipzen A."/>
            <person name="Mereny Z."/>
            <person name="Hegedus B."/>
            <person name="Baldrian P."/>
            <person name="Stursova M."/>
            <person name="Weitz H."/>
            <person name="Taylor A."/>
            <person name="Grigoriev I.V."/>
            <person name="Nagy L.G."/>
            <person name="Martin F."/>
            <person name="Kauserud H."/>
        </authorList>
    </citation>
    <scope>NUCLEOTIDE SEQUENCE</scope>
    <source>
        <strain evidence="2">CBHHK002</strain>
    </source>
</reference>
<gene>
    <name evidence="2" type="ORF">DFH08DRAFT_432335</name>
</gene>
<organism evidence="2 3">
    <name type="scientific">Mycena albidolilacea</name>
    <dbReference type="NCBI Taxonomy" id="1033008"/>
    <lineage>
        <taxon>Eukaryota</taxon>
        <taxon>Fungi</taxon>
        <taxon>Dikarya</taxon>
        <taxon>Basidiomycota</taxon>
        <taxon>Agaricomycotina</taxon>
        <taxon>Agaricomycetes</taxon>
        <taxon>Agaricomycetidae</taxon>
        <taxon>Agaricales</taxon>
        <taxon>Marasmiineae</taxon>
        <taxon>Mycenaceae</taxon>
        <taxon>Mycena</taxon>
    </lineage>
</organism>
<evidence type="ECO:0000256" key="1">
    <source>
        <dbReference type="SAM" id="MobiDB-lite"/>
    </source>
</evidence>